<evidence type="ECO:0000256" key="1">
    <source>
        <dbReference type="SAM" id="SignalP"/>
    </source>
</evidence>
<gene>
    <name evidence="2" type="ORF">EBM89_12410</name>
</gene>
<sequence>MRSFKRQLAVIGALVVGIAGAAIPAAADDSGGFSGQGLLADSVLVDTSLGLPVSVATSGGESASDLQMQAEERAAYVTRDLKDADIAVLQGDGPRIMTWDVDADAITSVQYRSESAITPFYLAPGLGCTDSGDNKSCIIRSSGSNRSLTGTNDVTNPSWSSTNSTLFAGPRNIKSEVCAGSGPGNCQGLPEDFYMQFAGSGETIYRVKHF</sequence>
<dbReference type="EMBL" id="RFFI01000066">
    <property type="protein sequence ID" value="RMI08938.1"/>
    <property type="molecule type" value="Genomic_DNA"/>
</dbReference>
<comment type="caution">
    <text evidence="2">The sequence shown here is derived from an EMBL/GenBank/DDBJ whole genome shotgun (WGS) entry which is preliminary data.</text>
</comment>
<evidence type="ECO:0000313" key="3">
    <source>
        <dbReference type="Proteomes" id="UP000269289"/>
    </source>
</evidence>
<name>A0A3M2JF66_9CELL</name>
<keyword evidence="3" id="KW-1185">Reference proteome</keyword>
<reference evidence="2 3" key="1">
    <citation type="submission" date="2018-10" db="EMBL/GenBank/DDBJ databases">
        <title>Isolation, diversity and antifungal activity of actinobacteria from wheat.</title>
        <authorList>
            <person name="Han C."/>
        </authorList>
    </citation>
    <scope>NUCLEOTIDE SEQUENCE [LARGE SCALE GENOMIC DNA]</scope>
    <source>
        <strain evidence="2 3">NEAU-YY56</strain>
    </source>
</reference>
<accession>A0A3M2JF66</accession>
<protein>
    <submittedName>
        <fullName evidence="2">Uncharacterized protein</fullName>
    </submittedName>
</protein>
<proteinExistence type="predicted"/>
<dbReference type="AlphaFoldDB" id="A0A3M2JF66"/>
<feature type="signal peptide" evidence="1">
    <location>
        <begin position="1"/>
        <end position="21"/>
    </location>
</feature>
<feature type="chain" id="PRO_5039003179" evidence="1">
    <location>
        <begin position="22"/>
        <end position="210"/>
    </location>
</feature>
<dbReference type="Proteomes" id="UP000269289">
    <property type="component" value="Unassembled WGS sequence"/>
</dbReference>
<evidence type="ECO:0000313" key="2">
    <source>
        <dbReference type="EMBL" id="RMI08938.1"/>
    </source>
</evidence>
<keyword evidence="1" id="KW-0732">Signal</keyword>
<organism evidence="2 3">
    <name type="scientific">Cellulomonas triticagri</name>
    <dbReference type="NCBI Taxonomy" id="2483352"/>
    <lineage>
        <taxon>Bacteria</taxon>
        <taxon>Bacillati</taxon>
        <taxon>Actinomycetota</taxon>
        <taxon>Actinomycetes</taxon>
        <taxon>Micrococcales</taxon>
        <taxon>Cellulomonadaceae</taxon>
        <taxon>Cellulomonas</taxon>
    </lineage>
</organism>